<proteinExistence type="predicted"/>
<gene>
    <name evidence="4" type="ORF">HB662_25585</name>
</gene>
<feature type="compositionally biased region" description="Pro residues" evidence="1">
    <location>
        <begin position="39"/>
        <end position="50"/>
    </location>
</feature>
<protein>
    <recommendedName>
        <fullName evidence="6">Cyclic di-GMP-binding protein</fullName>
    </recommendedName>
</protein>
<organism evidence="4 5">
    <name type="scientific">Falsiroseomonas frigidaquae</name>
    <dbReference type="NCBI Taxonomy" id="487318"/>
    <lineage>
        <taxon>Bacteria</taxon>
        <taxon>Pseudomonadati</taxon>
        <taxon>Pseudomonadota</taxon>
        <taxon>Alphaproteobacteria</taxon>
        <taxon>Acetobacterales</taxon>
        <taxon>Roseomonadaceae</taxon>
        <taxon>Falsiroseomonas</taxon>
    </lineage>
</organism>
<accession>A0ABX1F752</accession>
<keyword evidence="2" id="KW-0812">Transmembrane</keyword>
<feature type="signal peptide" evidence="3">
    <location>
        <begin position="1"/>
        <end position="27"/>
    </location>
</feature>
<sequence>MRAKLPLLRHASRAALAIALIAGGVEAAAQPRGRAPAAEPIPLPPPPAPVEPQLQAPAPATPPVAAPAPAIAAPRAATEAPPLERRIALAEIDLPTGLGFDAAGAEATFPLPRGVADLAGRLALEFELSAPFPGRHAIELRANGRLLASQPFPPGSTRLTVDLPLPEAALAGPDGQLRLGLRLLGDTGSASATLLPESHLALLLPEPGQLSVAALFGLLPHTTQVLLRPGPISAAEAAAALRIGLALAATGRQASIASAPPGQALPGPGGARLWETGAVLVGQGAEAAQVRLMNGLPVLSLGGAAPERLARLLDSPWRGLALAESLSGGATGPTASEAPPPPGSLPFAALRGSLAPQETARAAWSLGFTTRDLPLGARVEALEVLLRAAPDPAGVRGVATLLLNEVILGTTTLTAEGQGRIMVPVPPRALAAENRIEVVLQRAAASGPAQLLPGSQLRLAPAGGQPRDFLGLPAAFGAGLEVLVDAPGGVLVAEGLNPLLWVLRAVVPAAAPLRVTLAEPGTPATPGGPFVAATFEPPADSDPVLRFDAGRILLSNRAGRPVLDLGGVERAVAVQILTAGGQPGLWLRPIGPPPLLPAAAPRLDQGDVALLDGQGVALAWSSGPGPQLRVDYPDAAAPVAWMPLLMAWRPWLVGVLWLCGFILVVYAFLRPRRS</sequence>
<feature type="transmembrane region" description="Helical" evidence="2">
    <location>
        <begin position="648"/>
        <end position="669"/>
    </location>
</feature>
<dbReference type="RefSeq" id="WP_168054294.1">
    <property type="nucleotide sequence ID" value="NZ_JAATJR010000008.1"/>
</dbReference>
<evidence type="ECO:0000256" key="1">
    <source>
        <dbReference type="SAM" id="MobiDB-lite"/>
    </source>
</evidence>
<evidence type="ECO:0000256" key="2">
    <source>
        <dbReference type="SAM" id="Phobius"/>
    </source>
</evidence>
<evidence type="ECO:0008006" key="6">
    <source>
        <dbReference type="Google" id="ProtNLM"/>
    </source>
</evidence>
<keyword evidence="2" id="KW-0472">Membrane</keyword>
<keyword evidence="5" id="KW-1185">Reference proteome</keyword>
<keyword evidence="3" id="KW-0732">Signal</keyword>
<dbReference type="Proteomes" id="UP000765160">
    <property type="component" value="Unassembled WGS sequence"/>
</dbReference>
<evidence type="ECO:0000313" key="4">
    <source>
        <dbReference type="EMBL" id="NKE48177.1"/>
    </source>
</evidence>
<evidence type="ECO:0000256" key="3">
    <source>
        <dbReference type="SAM" id="SignalP"/>
    </source>
</evidence>
<evidence type="ECO:0000313" key="5">
    <source>
        <dbReference type="Proteomes" id="UP000765160"/>
    </source>
</evidence>
<keyword evidence="2" id="KW-1133">Transmembrane helix</keyword>
<dbReference type="EMBL" id="JAAVTX010000008">
    <property type="protein sequence ID" value="NKE48177.1"/>
    <property type="molecule type" value="Genomic_DNA"/>
</dbReference>
<feature type="region of interest" description="Disordered" evidence="1">
    <location>
        <begin position="31"/>
        <end position="67"/>
    </location>
</feature>
<reference evidence="4 5" key="1">
    <citation type="submission" date="2020-03" db="EMBL/GenBank/DDBJ databases">
        <title>Roseomonas selenitidurans sp. nov. isolated from soil.</title>
        <authorList>
            <person name="Liu H."/>
        </authorList>
    </citation>
    <scope>NUCLEOTIDE SEQUENCE [LARGE SCALE GENOMIC DNA]</scope>
    <source>
        <strain evidence="4 5">JCM 15073</strain>
    </source>
</reference>
<comment type="caution">
    <text evidence="4">The sequence shown here is derived from an EMBL/GenBank/DDBJ whole genome shotgun (WGS) entry which is preliminary data.</text>
</comment>
<feature type="chain" id="PRO_5046954335" description="Cyclic di-GMP-binding protein" evidence="3">
    <location>
        <begin position="28"/>
        <end position="674"/>
    </location>
</feature>
<name>A0ABX1F752_9PROT</name>